<feature type="chain" id="PRO_5040157422" evidence="1">
    <location>
        <begin position="21"/>
        <end position="384"/>
    </location>
</feature>
<gene>
    <name evidence="2" type="ORF">BJ878DRAFT_510079</name>
</gene>
<reference evidence="2" key="1">
    <citation type="journal article" date="2021" name="IMA Fungus">
        <title>Genomic characterization of three marine fungi, including Emericellopsis atlantica sp. nov. with signatures of a generalist lifestyle and marine biomass degradation.</title>
        <authorList>
            <person name="Hagestad O.C."/>
            <person name="Hou L."/>
            <person name="Andersen J.H."/>
            <person name="Hansen E.H."/>
            <person name="Altermark B."/>
            <person name="Li C."/>
            <person name="Kuhnert E."/>
            <person name="Cox R.J."/>
            <person name="Crous P.W."/>
            <person name="Spatafora J.W."/>
            <person name="Lail K."/>
            <person name="Amirebrahimi M."/>
            <person name="Lipzen A."/>
            <person name="Pangilinan J."/>
            <person name="Andreopoulos W."/>
            <person name="Hayes R.D."/>
            <person name="Ng V."/>
            <person name="Grigoriev I.V."/>
            <person name="Jackson S.A."/>
            <person name="Sutton T.D.S."/>
            <person name="Dobson A.D.W."/>
            <person name="Rama T."/>
        </authorList>
    </citation>
    <scope>NUCLEOTIDE SEQUENCE</scope>
    <source>
        <strain evidence="2">TRa3180A</strain>
    </source>
</reference>
<dbReference type="Gene3D" id="3.20.20.190">
    <property type="entry name" value="Phosphatidylinositol (PI) phosphodiesterase"/>
    <property type="match status" value="1"/>
</dbReference>
<dbReference type="Proteomes" id="UP000887226">
    <property type="component" value="Unassembled WGS sequence"/>
</dbReference>
<protein>
    <submittedName>
        <fullName evidence="2">PLC-like phosphodiesterase</fullName>
    </submittedName>
</protein>
<dbReference type="PANTHER" id="PTHR13593:SF80">
    <property type="entry name" value="PLC-LIKE PHOSPHODIESTERASE"/>
    <property type="match status" value="1"/>
</dbReference>
<dbReference type="InterPro" id="IPR051057">
    <property type="entry name" value="PI-PLC_domain"/>
</dbReference>
<proteinExistence type="predicted"/>
<dbReference type="GO" id="GO:0008081">
    <property type="term" value="F:phosphoric diester hydrolase activity"/>
    <property type="evidence" value="ECO:0007669"/>
    <property type="project" value="InterPro"/>
</dbReference>
<accession>A0A9P7Z0Z0</accession>
<dbReference type="Pfam" id="PF26146">
    <property type="entry name" value="PI-PLC_X"/>
    <property type="match status" value="1"/>
</dbReference>
<evidence type="ECO:0000313" key="2">
    <source>
        <dbReference type="EMBL" id="KAG9243604.1"/>
    </source>
</evidence>
<sequence length="384" mass="40928">MKAFSYLASSALLCWSFSYASPQVYQDAVSATTLVASQITTTASASTSTSTIACNNSPLLCDRNYNNITHMGAHDSFALRDSSTDYTVAGNQFYNATLALSAGLRLLQVQAHLSDDVIELCHTTCALLDGGTLESYLSSVKTWMDANPNEVVTLLIVNSDDQTAATFGAVFASSGISTYGYTPTSTTGPVATWPTLQTLITANTRLVTFIASITYDETYPYLLSEFDYVFETAYGQVDFTDFTCDLDRPTTLSSAAVAVSSGYMGLLNHFKEEVQAFADIPDVDNITTTNSPSTSLLGAVGTHGSNCKTEWGVMPTFILVDFWNVGPSVETADILNVVTGTGRTNVSESVVTQSSESFGVSLQEIGPGRIAGWALAAVMLGNFI</sequence>
<dbReference type="InterPro" id="IPR017946">
    <property type="entry name" value="PLC-like_Pdiesterase_TIM-brl"/>
</dbReference>
<organism evidence="2 3">
    <name type="scientific">Calycina marina</name>
    <dbReference type="NCBI Taxonomy" id="1763456"/>
    <lineage>
        <taxon>Eukaryota</taxon>
        <taxon>Fungi</taxon>
        <taxon>Dikarya</taxon>
        <taxon>Ascomycota</taxon>
        <taxon>Pezizomycotina</taxon>
        <taxon>Leotiomycetes</taxon>
        <taxon>Helotiales</taxon>
        <taxon>Pezizellaceae</taxon>
        <taxon>Calycina</taxon>
    </lineage>
</organism>
<dbReference type="PANTHER" id="PTHR13593">
    <property type="match status" value="1"/>
</dbReference>
<keyword evidence="1" id="KW-0732">Signal</keyword>
<dbReference type="EMBL" id="MU253965">
    <property type="protein sequence ID" value="KAG9243604.1"/>
    <property type="molecule type" value="Genomic_DNA"/>
</dbReference>
<evidence type="ECO:0000256" key="1">
    <source>
        <dbReference type="SAM" id="SignalP"/>
    </source>
</evidence>
<keyword evidence="3" id="KW-1185">Reference proteome</keyword>
<evidence type="ECO:0000313" key="3">
    <source>
        <dbReference type="Proteomes" id="UP000887226"/>
    </source>
</evidence>
<dbReference type="SUPFAM" id="SSF51695">
    <property type="entry name" value="PLC-like phosphodiesterases"/>
    <property type="match status" value="1"/>
</dbReference>
<dbReference type="OrthoDB" id="7984201at2759"/>
<dbReference type="AlphaFoldDB" id="A0A9P7Z0Z0"/>
<comment type="caution">
    <text evidence="2">The sequence shown here is derived from an EMBL/GenBank/DDBJ whole genome shotgun (WGS) entry which is preliminary data.</text>
</comment>
<dbReference type="GO" id="GO:0006629">
    <property type="term" value="P:lipid metabolic process"/>
    <property type="evidence" value="ECO:0007669"/>
    <property type="project" value="InterPro"/>
</dbReference>
<feature type="signal peptide" evidence="1">
    <location>
        <begin position="1"/>
        <end position="20"/>
    </location>
</feature>
<name>A0A9P7Z0Z0_9HELO</name>